<gene>
    <name evidence="3" type="ORF">SARC_00314</name>
</gene>
<accession>A0A0L0GFJ1</accession>
<dbReference type="GO" id="GO:0051603">
    <property type="term" value="P:proteolysis involved in protein catabolic process"/>
    <property type="evidence" value="ECO:0007669"/>
    <property type="project" value="InterPro"/>
</dbReference>
<protein>
    <recommendedName>
        <fullName evidence="5">Proteasome subunit alpha type-6</fullName>
    </recommendedName>
</protein>
<reference evidence="3 4" key="1">
    <citation type="submission" date="2011-02" db="EMBL/GenBank/DDBJ databases">
        <title>The Genome Sequence of Sphaeroforma arctica JP610.</title>
        <authorList>
            <consortium name="The Broad Institute Genome Sequencing Platform"/>
            <person name="Russ C."/>
            <person name="Cuomo C."/>
            <person name="Young S.K."/>
            <person name="Zeng Q."/>
            <person name="Gargeya S."/>
            <person name="Alvarado L."/>
            <person name="Berlin A."/>
            <person name="Chapman S.B."/>
            <person name="Chen Z."/>
            <person name="Freedman E."/>
            <person name="Gellesch M."/>
            <person name="Goldberg J."/>
            <person name="Griggs A."/>
            <person name="Gujja S."/>
            <person name="Heilman E."/>
            <person name="Heiman D."/>
            <person name="Howarth C."/>
            <person name="Mehta T."/>
            <person name="Neiman D."/>
            <person name="Pearson M."/>
            <person name="Roberts A."/>
            <person name="Saif S."/>
            <person name="Shea T."/>
            <person name="Shenoy N."/>
            <person name="Sisk P."/>
            <person name="Stolte C."/>
            <person name="Sykes S."/>
            <person name="White J."/>
            <person name="Yandava C."/>
            <person name="Burger G."/>
            <person name="Gray M.W."/>
            <person name="Holland P.W.H."/>
            <person name="King N."/>
            <person name="Lang F.B.F."/>
            <person name="Roger A.J."/>
            <person name="Ruiz-Trillo I."/>
            <person name="Haas B."/>
            <person name="Nusbaum C."/>
            <person name="Birren B."/>
        </authorList>
    </citation>
    <scope>NUCLEOTIDE SEQUENCE [LARGE SCALE GENOMIC DNA]</scope>
    <source>
        <strain evidence="3 4">JP610</strain>
    </source>
</reference>
<dbReference type="InterPro" id="IPR050115">
    <property type="entry name" value="Proteasome_alpha"/>
</dbReference>
<evidence type="ECO:0000313" key="4">
    <source>
        <dbReference type="Proteomes" id="UP000054560"/>
    </source>
</evidence>
<dbReference type="RefSeq" id="XP_014161516.1">
    <property type="nucleotide sequence ID" value="XM_014306041.1"/>
</dbReference>
<dbReference type="eggNOG" id="KOG0182">
    <property type="taxonomic scope" value="Eukaryota"/>
</dbReference>
<dbReference type="PROSITE" id="PS51475">
    <property type="entry name" value="PROTEASOME_ALPHA_2"/>
    <property type="match status" value="1"/>
</dbReference>
<dbReference type="EMBL" id="KQ241604">
    <property type="protein sequence ID" value="KNC87614.1"/>
    <property type="molecule type" value="Genomic_DNA"/>
</dbReference>
<dbReference type="STRING" id="667725.A0A0L0GFJ1"/>
<keyword evidence="1 2" id="KW-0647">Proteasome</keyword>
<dbReference type="PANTHER" id="PTHR11599">
    <property type="entry name" value="PROTEASOME SUBUNIT ALPHA/BETA"/>
    <property type="match status" value="1"/>
</dbReference>
<evidence type="ECO:0000313" key="3">
    <source>
        <dbReference type="EMBL" id="KNC87614.1"/>
    </source>
</evidence>
<dbReference type="AlphaFoldDB" id="A0A0L0GFJ1"/>
<dbReference type="InterPro" id="IPR001353">
    <property type="entry name" value="Proteasome_sua/b"/>
</dbReference>
<comment type="similarity">
    <text evidence="2">Belongs to the peptidase T1A family.</text>
</comment>
<sequence>MVPSQTTDLSTTCHTSRYESAEFEHTYGYEMPCDQIAKRMADLSQVYTQHAAMRPLGCAMMLIAYDDEFGAMLYRTDPAGYFVGYKAVAAGVKEQEANNFLEKKIKKNPQWTKDETIQTAISSLGSVLQTELKSSEIEVAVVDSENRRFRTLTAEEIDEHLQAIAEQD</sequence>
<dbReference type="InterPro" id="IPR029055">
    <property type="entry name" value="Ntn_hydrolases_N"/>
</dbReference>
<evidence type="ECO:0008006" key="5">
    <source>
        <dbReference type="Google" id="ProtNLM"/>
    </source>
</evidence>
<dbReference type="Pfam" id="PF00227">
    <property type="entry name" value="Proteasome"/>
    <property type="match status" value="1"/>
</dbReference>
<dbReference type="Gene3D" id="3.60.20.10">
    <property type="entry name" value="Glutamine Phosphoribosylpyrophosphate, subunit 1, domain 1"/>
    <property type="match status" value="1"/>
</dbReference>
<dbReference type="OrthoDB" id="431557at2759"/>
<organism evidence="3 4">
    <name type="scientific">Sphaeroforma arctica JP610</name>
    <dbReference type="NCBI Taxonomy" id="667725"/>
    <lineage>
        <taxon>Eukaryota</taxon>
        <taxon>Ichthyosporea</taxon>
        <taxon>Ichthyophonida</taxon>
        <taxon>Sphaeroforma</taxon>
    </lineage>
</organism>
<keyword evidence="4" id="KW-1185">Reference proteome</keyword>
<dbReference type="InterPro" id="IPR023332">
    <property type="entry name" value="Proteasome_alpha-type"/>
</dbReference>
<evidence type="ECO:0000256" key="1">
    <source>
        <dbReference type="ARBA" id="ARBA00022942"/>
    </source>
</evidence>
<proteinExistence type="inferred from homology"/>
<dbReference type="Proteomes" id="UP000054560">
    <property type="component" value="Unassembled WGS sequence"/>
</dbReference>
<evidence type="ECO:0000256" key="2">
    <source>
        <dbReference type="PROSITE-ProRule" id="PRU00808"/>
    </source>
</evidence>
<name>A0A0L0GFJ1_9EUKA</name>
<dbReference type="SUPFAM" id="SSF56235">
    <property type="entry name" value="N-terminal nucleophile aminohydrolases (Ntn hydrolases)"/>
    <property type="match status" value="1"/>
</dbReference>
<dbReference type="GO" id="GO:0019773">
    <property type="term" value="C:proteasome core complex, alpha-subunit complex"/>
    <property type="evidence" value="ECO:0007669"/>
    <property type="project" value="UniProtKB-UniRule"/>
</dbReference>
<dbReference type="GeneID" id="25900818"/>